<accession>A0AA36CL28</accession>
<organism evidence="3 4">
    <name type="scientific">Mesorhabditis spiculigera</name>
    <dbReference type="NCBI Taxonomy" id="96644"/>
    <lineage>
        <taxon>Eukaryota</taxon>
        <taxon>Metazoa</taxon>
        <taxon>Ecdysozoa</taxon>
        <taxon>Nematoda</taxon>
        <taxon>Chromadorea</taxon>
        <taxon>Rhabditida</taxon>
        <taxon>Rhabditina</taxon>
        <taxon>Rhabditomorpha</taxon>
        <taxon>Rhabditoidea</taxon>
        <taxon>Rhabditidae</taxon>
        <taxon>Mesorhabditinae</taxon>
        <taxon>Mesorhabditis</taxon>
    </lineage>
</organism>
<evidence type="ECO:0000313" key="3">
    <source>
        <dbReference type="EMBL" id="CAJ0570319.1"/>
    </source>
</evidence>
<name>A0AA36CL28_9BILA</name>
<dbReference type="EMBL" id="CATQJA010002289">
    <property type="protein sequence ID" value="CAJ0570319.1"/>
    <property type="molecule type" value="Genomic_DNA"/>
</dbReference>
<feature type="signal peptide" evidence="2">
    <location>
        <begin position="1"/>
        <end position="18"/>
    </location>
</feature>
<feature type="chain" id="PRO_5041249853" description="CX domain-containing protein" evidence="2">
    <location>
        <begin position="19"/>
        <end position="208"/>
    </location>
</feature>
<keyword evidence="1" id="KW-0812">Transmembrane</keyword>
<evidence type="ECO:0000313" key="4">
    <source>
        <dbReference type="Proteomes" id="UP001177023"/>
    </source>
</evidence>
<dbReference type="Proteomes" id="UP001177023">
    <property type="component" value="Unassembled WGS sequence"/>
</dbReference>
<feature type="transmembrane region" description="Helical" evidence="1">
    <location>
        <begin position="183"/>
        <end position="207"/>
    </location>
</feature>
<proteinExistence type="predicted"/>
<reference evidence="3" key="1">
    <citation type="submission" date="2023-06" db="EMBL/GenBank/DDBJ databases">
        <authorList>
            <person name="Delattre M."/>
        </authorList>
    </citation>
    <scope>NUCLEOTIDE SEQUENCE</scope>
    <source>
        <strain evidence="3">AF72</strain>
    </source>
</reference>
<protein>
    <recommendedName>
        <fullName evidence="5">CX domain-containing protein</fullName>
    </recommendedName>
</protein>
<comment type="caution">
    <text evidence="3">The sequence shown here is derived from an EMBL/GenBank/DDBJ whole genome shotgun (WGS) entry which is preliminary data.</text>
</comment>
<evidence type="ECO:0000256" key="1">
    <source>
        <dbReference type="SAM" id="Phobius"/>
    </source>
</evidence>
<keyword evidence="1" id="KW-1133">Transmembrane helix</keyword>
<evidence type="ECO:0008006" key="5">
    <source>
        <dbReference type="Google" id="ProtNLM"/>
    </source>
</evidence>
<sequence>MQRILLLLLLWLFLPAVALHSNRIVTVPSNASTVTNSSAPSEFPSTDRFMSGDRVGSVLHAGFFRRDLLHVAKTEPNFSFDRGHVTIKNATTTFRWLNRPYQWHLMNGARNADTFRCFLTTGELLTVYPEDYRIGALSFENGDNVEYVAWDCLGGEEHCCGIECCPGRAVTYTRIFAEPKPNLWIPIALGAFLLIVLSIAVIVDCFCR</sequence>
<gene>
    <name evidence="3" type="ORF">MSPICULIGERA_LOCUS8763</name>
</gene>
<keyword evidence="1" id="KW-0472">Membrane</keyword>
<keyword evidence="2" id="KW-0732">Signal</keyword>
<keyword evidence="4" id="KW-1185">Reference proteome</keyword>
<dbReference type="AlphaFoldDB" id="A0AA36CL28"/>
<feature type="non-terminal residue" evidence="3">
    <location>
        <position position="1"/>
    </location>
</feature>
<evidence type="ECO:0000256" key="2">
    <source>
        <dbReference type="SAM" id="SignalP"/>
    </source>
</evidence>